<dbReference type="EMBL" id="JAWCUA010000007">
    <property type="protein sequence ID" value="MDU0113066.1"/>
    <property type="molecule type" value="Genomic_DNA"/>
</dbReference>
<dbReference type="Proteomes" id="UP001257914">
    <property type="component" value="Unassembled WGS sequence"/>
</dbReference>
<dbReference type="Pfam" id="PF04820">
    <property type="entry name" value="Trp_halogenase"/>
    <property type="match status" value="1"/>
</dbReference>
<dbReference type="InterPro" id="IPR050816">
    <property type="entry name" value="Flavin-dep_Halogenase_NPB"/>
</dbReference>
<evidence type="ECO:0000313" key="2">
    <source>
        <dbReference type="Proteomes" id="UP001257914"/>
    </source>
</evidence>
<dbReference type="PIRSF" id="PIRSF011396">
    <property type="entry name" value="Trp_halogenase"/>
    <property type="match status" value="1"/>
</dbReference>
<keyword evidence="2" id="KW-1185">Reference proteome</keyword>
<accession>A0ABU3R051</accession>
<dbReference type="PANTHER" id="PTHR43747:SF4">
    <property type="entry name" value="FLAVIN-DEPENDENT TRYPTOPHAN HALOGENASE"/>
    <property type="match status" value="1"/>
</dbReference>
<dbReference type="SUPFAM" id="SSF51905">
    <property type="entry name" value="FAD/NAD(P)-binding domain"/>
    <property type="match status" value="1"/>
</dbReference>
<protein>
    <submittedName>
        <fullName evidence="1">Tryptophan halogenase family protein</fullName>
    </submittedName>
</protein>
<dbReference type="InterPro" id="IPR006905">
    <property type="entry name" value="Flavin_halogenase"/>
</dbReference>
<dbReference type="InterPro" id="IPR036188">
    <property type="entry name" value="FAD/NAD-bd_sf"/>
</dbReference>
<evidence type="ECO:0000313" key="1">
    <source>
        <dbReference type="EMBL" id="MDU0113066.1"/>
    </source>
</evidence>
<name>A0ABU3R051_9GAMM</name>
<gene>
    <name evidence="1" type="ORF">RT723_08660</name>
</gene>
<dbReference type="PANTHER" id="PTHR43747">
    <property type="entry name" value="FAD-BINDING PROTEIN"/>
    <property type="match status" value="1"/>
</dbReference>
<dbReference type="Gene3D" id="3.50.50.60">
    <property type="entry name" value="FAD/NAD(P)-binding domain"/>
    <property type="match status" value="1"/>
</dbReference>
<dbReference type="RefSeq" id="WP_315946678.1">
    <property type="nucleotide sequence ID" value="NZ_JAWCUA010000007.1"/>
</dbReference>
<organism evidence="1 2">
    <name type="scientific">Psychrosphaera aquimarina</name>
    <dbReference type="NCBI Taxonomy" id="2044854"/>
    <lineage>
        <taxon>Bacteria</taxon>
        <taxon>Pseudomonadati</taxon>
        <taxon>Pseudomonadota</taxon>
        <taxon>Gammaproteobacteria</taxon>
        <taxon>Alteromonadales</taxon>
        <taxon>Pseudoalteromonadaceae</taxon>
        <taxon>Psychrosphaera</taxon>
    </lineage>
</organism>
<dbReference type="PROSITE" id="PS51257">
    <property type="entry name" value="PROKAR_LIPOPROTEIN"/>
    <property type="match status" value="1"/>
</dbReference>
<comment type="caution">
    <text evidence="1">The sequence shown here is derived from an EMBL/GenBank/DDBJ whole genome shotgun (WGS) entry which is preliminary data.</text>
</comment>
<sequence length="524" mass="58831">MDNLINRVIIVGGGSAGWLTACILAAELDLSNSNYTVTLVESSDINPIGVGEGTWPTMRATLKKIGISENEFINCCDASFKQGSQFNDWQGLTSTNPVYPQDSYIHPFTVPVEFQNINLAPHWQPYSEQVCFADAVSTQSVLAKQGKAPKLITSPEYSFIGNYGYHLDAGKFSGLLKKHAINKLNVKHVIDNVTEIHNDDSGFINHIETEKNGAIAGDIFVDCTGFASLLIGKHYNIDFINKQDQLFNNTAIAIQAPYDDPNQDIASCTLSTAQTNGWIWDIGLQSRRGVGHVFSSDHTTTDAAEIQLRQYLTPTIGIKQAEALPARTINFTPGYREKFWHNNCLAIGMSAGFIEPLEASALALIEQSANFLAEQFPKNRAIMPIIAKRYNQTTSQHWTQIIEFLKLHYVLTKRTDSQYWLDNVDPKSMPDSLIENLELWQHQYPYRLDQAGYNPLFPAASYQYVMFGMGFKSNPIAKRQDKQIELRAQQLFNENRLRTQQQSAVLTSNRDLLNKVKKFGFAKI</sequence>
<dbReference type="InterPro" id="IPR033856">
    <property type="entry name" value="Trp_halogen"/>
</dbReference>
<reference evidence="1 2" key="1">
    <citation type="submission" date="2023-10" db="EMBL/GenBank/DDBJ databases">
        <title>Psychrosphaera aquimaarina strain SW33 isolated from seawater.</title>
        <authorList>
            <person name="Bayburt H."/>
            <person name="Kim J.M."/>
            <person name="Choi B.J."/>
            <person name="Jeon C.O."/>
        </authorList>
    </citation>
    <scope>NUCLEOTIDE SEQUENCE [LARGE SCALE GENOMIC DNA]</scope>
    <source>
        <strain evidence="1 2">KCTC 52743</strain>
    </source>
</reference>
<proteinExistence type="predicted"/>